<gene>
    <name evidence="2" type="ORF">DC3_02930</name>
</gene>
<protein>
    <recommendedName>
        <fullName evidence="4">HEAT repeat domain-containing protein</fullName>
    </recommendedName>
</protein>
<sequence length="388" mass="44691">MWRRFGLNGLNYFSLFIAVAVVVSLAVLVYVLVVPNFYRQPEVVYRMLVVFSLLSLLSIVSTVIYQASYFSYSESAFQHNRRERERWRSVWNEVLFNKAPLPTRTADTVAAEALLLLKEQMDPQQAEKARHTYEMSGLLQKDMRIMRSMGNLVNKVRVIERWAILCDPRTHKVLYDYCFARNDDLRRLALTSLARSMSLSGVSRKEVAQTFHNLIRDDRFSSGWIEQVLVLLGERGILLLQDLLRDPDIEMQRRALRALVFVRADECLDECMALLQSENPDIRASSLKVLATMNQVPAEAVQDVYRLLEDPVWFVRAQAALACGSLKGPQVTTRLYESLADEVWWVRHNSALALIELGPEGHRTLETALEAHPDRYARDMAYQYLQVS</sequence>
<dbReference type="RefSeq" id="WP_146881800.1">
    <property type="nucleotide sequence ID" value="NZ_BJXB01000001.1"/>
</dbReference>
<evidence type="ECO:0008006" key="4">
    <source>
        <dbReference type="Google" id="ProtNLM"/>
    </source>
</evidence>
<dbReference type="InterPro" id="IPR004155">
    <property type="entry name" value="PBS_lyase_HEAT"/>
</dbReference>
<feature type="transmembrane region" description="Helical" evidence="1">
    <location>
        <begin position="12"/>
        <end position="33"/>
    </location>
</feature>
<dbReference type="SUPFAM" id="SSF48371">
    <property type="entry name" value="ARM repeat"/>
    <property type="match status" value="1"/>
</dbReference>
<keyword evidence="3" id="KW-1185">Reference proteome</keyword>
<dbReference type="InterPro" id="IPR016024">
    <property type="entry name" value="ARM-type_fold"/>
</dbReference>
<dbReference type="Proteomes" id="UP000321306">
    <property type="component" value="Unassembled WGS sequence"/>
</dbReference>
<dbReference type="InterPro" id="IPR011989">
    <property type="entry name" value="ARM-like"/>
</dbReference>
<dbReference type="Gene3D" id="1.25.10.10">
    <property type="entry name" value="Leucine-rich Repeat Variant"/>
    <property type="match status" value="1"/>
</dbReference>
<keyword evidence="1" id="KW-0472">Membrane</keyword>
<organism evidence="2 3">
    <name type="scientific">Deinococcus cellulosilyticus (strain DSM 18568 / NBRC 106333 / KACC 11606 / 5516J-15)</name>
    <dbReference type="NCBI Taxonomy" id="1223518"/>
    <lineage>
        <taxon>Bacteria</taxon>
        <taxon>Thermotogati</taxon>
        <taxon>Deinococcota</taxon>
        <taxon>Deinococci</taxon>
        <taxon>Deinococcales</taxon>
        <taxon>Deinococcaceae</taxon>
        <taxon>Deinococcus</taxon>
    </lineage>
</organism>
<dbReference type="PANTHER" id="PTHR12697:SF5">
    <property type="entry name" value="DEOXYHYPUSINE HYDROXYLASE"/>
    <property type="match status" value="1"/>
</dbReference>
<dbReference type="OrthoDB" id="58555at2"/>
<keyword evidence="1" id="KW-0812">Transmembrane</keyword>
<dbReference type="Pfam" id="PF13646">
    <property type="entry name" value="HEAT_2"/>
    <property type="match status" value="2"/>
</dbReference>
<dbReference type="GO" id="GO:0016491">
    <property type="term" value="F:oxidoreductase activity"/>
    <property type="evidence" value="ECO:0007669"/>
    <property type="project" value="TreeGrafter"/>
</dbReference>
<dbReference type="AlphaFoldDB" id="A0A511MWL0"/>
<comment type="caution">
    <text evidence="2">The sequence shown here is derived from an EMBL/GenBank/DDBJ whole genome shotgun (WGS) entry which is preliminary data.</text>
</comment>
<feature type="transmembrane region" description="Helical" evidence="1">
    <location>
        <begin position="45"/>
        <end position="65"/>
    </location>
</feature>
<dbReference type="EMBL" id="BJXB01000001">
    <property type="protein sequence ID" value="GEM44658.1"/>
    <property type="molecule type" value="Genomic_DNA"/>
</dbReference>
<reference evidence="2 3" key="1">
    <citation type="submission" date="2019-07" db="EMBL/GenBank/DDBJ databases">
        <title>Whole genome shotgun sequence of Deinococcus cellulosilyticus NBRC 106333.</title>
        <authorList>
            <person name="Hosoyama A."/>
            <person name="Uohara A."/>
            <person name="Ohji S."/>
            <person name="Ichikawa N."/>
        </authorList>
    </citation>
    <scope>NUCLEOTIDE SEQUENCE [LARGE SCALE GENOMIC DNA]</scope>
    <source>
        <strain evidence="2 3">NBRC 106333</strain>
    </source>
</reference>
<evidence type="ECO:0000313" key="2">
    <source>
        <dbReference type="EMBL" id="GEM44658.1"/>
    </source>
</evidence>
<dbReference type="SMART" id="SM00567">
    <property type="entry name" value="EZ_HEAT"/>
    <property type="match status" value="2"/>
</dbReference>
<dbReference type="PANTHER" id="PTHR12697">
    <property type="entry name" value="PBS LYASE HEAT-LIKE PROTEIN"/>
    <property type="match status" value="1"/>
</dbReference>
<evidence type="ECO:0000313" key="3">
    <source>
        <dbReference type="Proteomes" id="UP000321306"/>
    </source>
</evidence>
<accession>A0A511MWL0</accession>
<proteinExistence type="predicted"/>
<evidence type="ECO:0000256" key="1">
    <source>
        <dbReference type="SAM" id="Phobius"/>
    </source>
</evidence>
<name>A0A511MWL0_DEIC1</name>
<keyword evidence="1" id="KW-1133">Transmembrane helix</keyword>